<dbReference type="PROSITE" id="PS50943">
    <property type="entry name" value="HTH_CROC1"/>
    <property type="match status" value="1"/>
</dbReference>
<sequence>MNFIKTIKEKVTEKEKLGDRLRKLREKIPSSDYVKDFISQQELADKNTGVTKHLIGTIERGDANPTLEKLIYLGKALNLKTLNILDVDINIEKFIKESEKIK</sequence>
<gene>
    <name evidence="2" type="ORF">SAMN05444396_10715</name>
</gene>
<evidence type="ECO:0000313" key="2">
    <source>
        <dbReference type="EMBL" id="SHG26954.1"/>
    </source>
</evidence>
<dbReference type="EMBL" id="FQWE01000007">
    <property type="protein sequence ID" value="SHG26954.1"/>
    <property type="molecule type" value="Genomic_DNA"/>
</dbReference>
<dbReference type="CDD" id="cd00093">
    <property type="entry name" value="HTH_XRE"/>
    <property type="match status" value="1"/>
</dbReference>
<dbReference type="STRING" id="271157.SAMN05444396_10715"/>
<evidence type="ECO:0000259" key="1">
    <source>
        <dbReference type="PROSITE" id="PS50943"/>
    </source>
</evidence>
<accession>A0A1M5IF10</accession>
<name>A0A1M5IF10_9FLAO</name>
<dbReference type="RefSeq" id="WP_234972961.1">
    <property type="nucleotide sequence ID" value="NZ_FQWE01000007.1"/>
</dbReference>
<evidence type="ECO:0000313" key="3">
    <source>
        <dbReference type="Proteomes" id="UP000184036"/>
    </source>
</evidence>
<feature type="domain" description="HTH cro/C1-type" evidence="1">
    <location>
        <begin position="38"/>
        <end position="85"/>
    </location>
</feature>
<dbReference type="AlphaFoldDB" id="A0A1M5IF10"/>
<reference evidence="3" key="1">
    <citation type="submission" date="2016-11" db="EMBL/GenBank/DDBJ databases">
        <authorList>
            <person name="Varghese N."/>
            <person name="Submissions S."/>
        </authorList>
    </citation>
    <scope>NUCLEOTIDE SEQUENCE [LARGE SCALE GENOMIC DNA]</scope>
    <source>
        <strain evidence="3">DSM 19741</strain>
    </source>
</reference>
<dbReference type="InterPro" id="IPR001387">
    <property type="entry name" value="Cro/C1-type_HTH"/>
</dbReference>
<keyword evidence="3" id="KW-1185">Reference proteome</keyword>
<dbReference type="GO" id="GO:0003677">
    <property type="term" value="F:DNA binding"/>
    <property type="evidence" value="ECO:0007669"/>
    <property type="project" value="InterPro"/>
</dbReference>
<dbReference type="SUPFAM" id="SSF47413">
    <property type="entry name" value="lambda repressor-like DNA-binding domains"/>
    <property type="match status" value="1"/>
</dbReference>
<dbReference type="Proteomes" id="UP000184036">
    <property type="component" value="Unassembled WGS sequence"/>
</dbReference>
<protein>
    <recommendedName>
        <fullName evidence="1">HTH cro/C1-type domain-containing protein</fullName>
    </recommendedName>
</protein>
<organism evidence="2 3">
    <name type="scientific">Flavobacterium segetis</name>
    <dbReference type="NCBI Taxonomy" id="271157"/>
    <lineage>
        <taxon>Bacteria</taxon>
        <taxon>Pseudomonadati</taxon>
        <taxon>Bacteroidota</taxon>
        <taxon>Flavobacteriia</taxon>
        <taxon>Flavobacteriales</taxon>
        <taxon>Flavobacteriaceae</taxon>
        <taxon>Flavobacterium</taxon>
    </lineage>
</organism>
<dbReference type="InterPro" id="IPR010982">
    <property type="entry name" value="Lambda_DNA-bd_dom_sf"/>
</dbReference>
<dbReference type="Gene3D" id="1.10.260.40">
    <property type="entry name" value="lambda repressor-like DNA-binding domains"/>
    <property type="match status" value="1"/>
</dbReference>
<proteinExistence type="predicted"/>